<keyword evidence="2" id="KW-0732">Signal</keyword>
<dbReference type="Proteomes" id="UP000759537">
    <property type="component" value="Unassembled WGS sequence"/>
</dbReference>
<feature type="chain" id="PRO_5040174144" evidence="2">
    <location>
        <begin position="23"/>
        <end position="256"/>
    </location>
</feature>
<feature type="signal peptide" evidence="2">
    <location>
        <begin position="1"/>
        <end position="22"/>
    </location>
</feature>
<reference evidence="3" key="1">
    <citation type="submission" date="2019-10" db="EMBL/GenBank/DDBJ databases">
        <authorList>
            <consortium name="DOE Joint Genome Institute"/>
            <person name="Kuo A."/>
            <person name="Miyauchi S."/>
            <person name="Kiss E."/>
            <person name="Drula E."/>
            <person name="Kohler A."/>
            <person name="Sanchez-Garcia M."/>
            <person name="Andreopoulos B."/>
            <person name="Barry K.W."/>
            <person name="Bonito G."/>
            <person name="Buee M."/>
            <person name="Carver A."/>
            <person name="Chen C."/>
            <person name="Cichocki N."/>
            <person name="Clum A."/>
            <person name="Culley D."/>
            <person name="Crous P.W."/>
            <person name="Fauchery L."/>
            <person name="Girlanda M."/>
            <person name="Hayes R."/>
            <person name="Keri Z."/>
            <person name="LaButti K."/>
            <person name="Lipzen A."/>
            <person name="Lombard V."/>
            <person name="Magnuson J."/>
            <person name="Maillard F."/>
            <person name="Morin E."/>
            <person name="Murat C."/>
            <person name="Nolan M."/>
            <person name="Ohm R."/>
            <person name="Pangilinan J."/>
            <person name="Pereira M."/>
            <person name="Perotto S."/>
            <person name="Peter M."/>
            <person name="Riley R."/>
            <person name="Sitrit Y."/>
            <person name="Stielow B."/>
            <person name="Szollosi G."/>
            <person name="Zifcakova L."/>
            <person name="Stursova M."/>
            <person name="Spatafora J.W."/>
            <person name="Tedersoo L."/>
            <person name="Vaario L.-M."/>
            <person name="Yamada A."/>
            <person name="Yan M."/>
            <person name="Wang P."/>
            <person name="Xu J."/>
            <person name="Bruns T."/>
            <person name="Baldrian P."/>
            <person name="Vilgalys R."/>
            <person name="Henrissat B."/>
            <person name="Grigoriev I.V."/>
            <person name="Hibbett D."/>
            <person name="Nagy L.G."/>
            <person name="Martin F.M."/>
        </authorList>
    </citation>
    <scope>NUCLEOTIDE SEQUENCE</scope>
    <source>
        <strain evidence="3">Prilba</strain>
    </source>
</reference>
<sequence length="256" mass="28797">MSLLPVAVVVVAFFFLFRMLGGKTEKSAQPQLQQSPQPPQRRQSSESGSQAVPIDGLASFHFVEGNPYAKPRPSVVFTDWRTHKPHCLPSLSRSRSPSRTRPLPDAAERAKGLRPGDTITVAAYFFGVDADMPRIVQVTCTLREPEEEGYMGHSPNFKEYAQWPALGYVGMRRETPAPTAPLLGHSLSLFFHEFGLLDDQRPNRCVEKLVGGQGMTYQQWVGDIMLFRDEVSDRYCDVSEEDLAPAIEYFRDYGRL</sequence>
<keyword evidence="4" id="KW-1185">Reference proteome</keyword>
<feature type="region of interest" description="Disordered" evidence="1">
    <location>
        <begin position="26"/>
        <end position="50"/>
    </location>
</feature>
<name>A0A9P5MUH6_9AGAM</name>
<protein>
    <submittedName>
        <fullName evidence="3">Uncharacterized protein</fullName>
    </submittedName>
</protein>
<evidence type="ECO:0000313" key="4">
    <source>
        <dbReference type="Proteomes" id="UP000759537"/>
    </source>
</evidence>
<proteinExistence type="predicted"/>
<evidence type="ECO:0000256" key="2">
    <source>
        <dbReference type="SAM" id="SignalP"/>
    </source>
</evidence>
<dbReference type="EMBL" id="WHVB01000010">
    <property type="protein sequence ID" value="KAF8479142.1"/>
    <property type="molecule type" value="Genomic_DNA"/>
</dbReference>
<evidence type="ECO:0000313" key="3">
    <source>
        <dbReference type="EMBL" id="KAF8479142.1"/>
    </source>
</evidence>
<dbReference type="OrthoDB" id="437457at2759"/>
<feature type="compositionally biased region" description="Low complexity" evidence="1">
    <location>
        <begin position="88"/>
        <end position="104"/>
    </location>
</feature>
<feature type="compositionally biased region" description="Low complexity" evidence="1">
    <location>
        <begin position="27"/>
        <end position="50"/>
    </location>
</feature>
<reference evidence="3" key="2">
    <citation type="journal article" date="2020" name="Nat. Commun.">
        <title>Large-scale genome sequencing of mycorrhizal fungi provides insights into the early evolution of symbiotic traits.</title>
        <authorList>
            <person name="Miyauchi S."/>
            <person name="Kiss E."/>
            <person name="Kuo A."/>
            <person name="Drula E."/>
            <person name="Kohler A."/>
            <person name="Sanchez-Garcia M."/>
            <person name="Morin E."/>
            <person name="Andreopoulos B."/>
            <person name="Barry K.W."/>
            <person name="Bonito G."/>
            <person name="Buee M."/>
            <person name="Carver A."/>
            <person name="Chen C."/>
            <person name="Cichocki N."/>
            <person name="Clum A."/>
            <person name="Culley D."/>
            <person name="Crous P.W."/>
            <person name="Fauchery L."/>
            <person name="Girlanda M."/>
            <person name="Hayes R.D."/>
            <person name="Keri Z."/>
            <person name="LaButti K."/>
            <person name="Lipzen A."/>
            <person name="Lombard V."/>
            <person name="Magnuson J."/>
            <person name="Maillard F."/>
            <person name="Murat C."/>
            <person name="Nolan M."/>
            <person name="Ohm R.A."/>
            <person name="Pangilinan J."/>
            <person name="Pereira M.F."/>
            <person name="Perotto S."/>
            <person name="Peter M."/>
            <person name="Pfister S."/>
            <person name="Riley R."/>
            <person name="Sitrit Y."/>
            <person name="Stielow J.B."/>
            <person name="Szollosi G."/>
            <person name="Zifcakova L."/>
            <person name="Stursova M."/>
            <person name="Spatafora J.W."/>
            <person name="Tedersoo L."/>
            <person name="Vaario L.M."/>
            <person name="Yamada A."/>
            <person name="Yan M."/>
            <person name="Wang P."/>
            <person name="Xu J."/>
            <person name="Bruns T."/>
            <person name="Baldrian P."/>
            <person name="Vilgalys R."/>
            <person name="Dunand C."/>
            <person name="Henrissat B."/>
            <person name="Grigoriev I.V."/>
            <person name="Hibbett D."/>
            <person name="Nagy L.G."/>
            <person name="Martin F.M."/>
        </authorList>
    </citation>
    <scope>NUCLEOTIDE SEQUENCE</scope>
    <source>
        <strain evidence="3">Prilba</strain>
    </source>
</reference>
<accession>A0A9P5MUH6</accession>
<organism evidence="3 4">
    <name type="scientific">Russula ochroleuca</name>
    <dbReference type="NCBI Taxonomy" id="152965"/>
    <lineage>
        <taxon>Eukaryota</taxon>
        <taxon>Fungi</taxon>
        <taxon>Dikarya</taxon>
        <taxon>Basidiomycota</taxon>
        <taxon>Agaricomycotina</taxon>
        <taxon>Agaricomycetes</taxon>
        <taxon>Russulales</taxon>
        <taxon>Russulaceae</taxon>
        <taxon>Russula</taxon>
    </lineage>
</organism>
<evidence type="ECO:0000256" key="1">
    <source>
        <dbReference type="SAM" id="MobiDB-lite"/>
    </source>
</evidence>
<feature type="region of interest" description="Disordered" evidence="1">
    <location>
        <begin position="88"/>
        <end position="110"/>
    </location>
</feature>
<gene>
    <name evidence="3" type="ORF">DFH94DRAFT_682669</name>
</gene>
<dbReference type="AlphaFoldDB" id="A0A9P5MUH6"/>
<comment type="caution">
    <text evidence="3">The sequence shown here is derived from an EMBL/GenBank/DDBJ whole genome shotgun (WGS) entry which is preliminary data.</text>
</comment>